<evidence type="ECO:0000313" key="3">
    <source>
        <dbReference type="Proteomes" id="UP000029444"/>
    </source>
</evidence>
<evidence type="ECO:0008006" key="4">
    <source>
        <dbReference type="Google" id="ProtNLM"/>
    </source>
</evidence>
<organism evidence="2 3">
    <name type="scientific">Alcanivorax nanhaiticus</name>
    <dbReference type="NCBI Taxonomy" id="1177154"/>
    <lineage>
        <taxon>Bacteria</taxon>
        <taxon>Pseudomonadati</taxon>
        <taxon>Pseudomonadota</taxon>
        <taxon>Gammaproteobacteria</taxon>
        <taxon>Oceanospirillales</taxon>
        <taxon>Alcanivoracaceae</taxon>
        <taxon>Alcanivorax</taxon>
    </lineage>
</organism>
<accession>A0A095UQA0</accession>
<evidence type="ECO:0000256" key="1">
    <source>
        <dbReference type="SAM" id="SignalP"/>
    </source>
</evidence>
<dbReference type="EMBL" id="ARXV01000007">
    <property type="protein sequence ID" value="KGD64715.1"/>
    <property type="molecule type" value="Genomic_DNA"/>
</dbReference>
<keyword evidence="1" id="KW-0732">Signal</keyword>
<protein>
    <recommendedName>
        <fullName evidence="4">DUF2059 domain-containing protein</fullName>
    </recommendedName>
</protein>
<feature type="chain" id="PRO_5001919006" description="DUF2059 domain-containing protein" evidence="1">
    <location>
        <begin position="33"/>
        <end position="294"/>
    </location>
</feature>
<dbReference type="PATRIC" id="fig|1177154.3.peg.2117"/>
<dbReference type="STRING" id="1177154.Y5S_02081"/>
<feature type="signal peptide" evidence="1">
    <location>
        <begin position="1"/>
        <end position="32"/>
    </location>
</feature>
<dbReference type="Proteomes" id="UP000029444">
    <property type="component" value="Unassembled WGS sequence"/>
</dbReference>
<dbReference type="AlphaFoldDB" id="A0A095UQA0"/>
<evidence type="ECO:0000313" key="2">
    <source>
        <dbReference type="EMBL" id="KGD64715.1"/>
    </source>
</evidence>
<proteinExistence type="predicted"/>
<gene>
    <name evidence="2" type="ORF">Y5S_02081</name>
</gene>
<keyword evidence="3" id="KW-1185">Reference proteome</keyword>
<comment type="caution">
    <text evidence="2">The sequence shown here is derived from an EMBL/GenBank/DDBJ whole genome shotgun (WGS) entry which is preliminary data.</text>
</comment>
<name>A0A095UQA0_9GAMM</name>
<reference evidence="2 3" key="1">
    <citation type="submission" date="2012-09" db="EMBL/GenBank/DDBJ databases">
        <title>Genome Sequence of alkane-degrading Bacterium Alcanivorax sp. 19-m-6.</title>
        <authorList>
            <person name="Lai Q."/>
            <person name="Shao Z."/>
        </authorList>
    </citation>
    <scope>NUCLEOTIDE SEQUENCE [LARGE SCALE GENOMIC DNA]</scope>
    <source>
        <strain evidence="2 3">19-m-6</strain>
    </source>
</reference>
<sequence>MEYRFYAVPVNGVIRYVLLLALLLAGMPQSHAEQDTSVDRLLIDSGIDAQMPVFEKMVNAALEQNPGLDQEEREVLQHIAMESLRPEVIYEHVRIGVERVLQPGDRETLLLWFSSPLGQRITQLELQGLEDGVLSALKAAAPALLADKERMQAASRLDGLMQATVLGLKLQEKAMQANHIAVEIAAHPNAAVDTAALEAQLEEHREPLLQLMQQQTLLSLAFTYRDLPLEKLASYESFLSTSAAQRYQQGIQTGLLAGVDGVLRDWESGVRDYYQTEKATPYGVGYSRRSVPAR</sequence>